<accession>A0A8J4AQW4</accession>
<dbReference type="SUPFAM" id="SSF56176">
    <property type="entry name" value="FAD-binding/transporter-associated domain-like"/>
    <property type="match status" value="1"/>
</dbReference>
<evidence type="ECO:0000256" key="2">
    <source>
        <dbReference type="SAM" id="MobiDB-lite"/>
    </source>
</evidence>
<dbReference type="FunFam" id="3.30.465.10:FF:000016">
    <property type="entry name" value="probable D-lactate dehydrogenase, mitochondrial"/>
    <property type="match status" value="1"/>
</dbReference>
<comment type="caution">
    <text evidence="4">The sequence shown here is derived from an EMBL/GenBank/DDBJ whole genome shotgun (WGS) entry which is preliminary data.</text>
</comment>
<dbReference type="GO" id="GO:0005739">
    <property type="term" value="C:mitochondrion"/>
    <property type="evidence" value="ECO:0007669"/>
    <property type="project" value="TreeGrafter"/>
</dbReference>
<dbReference type="PROSITE" id="PS51387">
    <property type="entry name" value="FAD_PCMH"/>
    <property type="match status" value="1"/>
</dbReference>
<dbReference type="PANTHER" id="PTHR11748:SF111">
    <property type="entry name" value="D-LACTATE DEHYDROGENASE, MITOCHONDRIAL-RELATED"/>
    <property type="match status" value="1"/>
</dbReference>
<keyword evidence="5" id="KW-1185">Reference proteome</keyword>
<feature type="region of interest" description="Disordered" evidence="2">
    <location>
        <begin position="144"/>
        <end position="168"/>
    </location>
</feature>
<dbReference type="Proteomes" id="UP000747399">
    <property type="component" value="Unassembled WGS sequence"/>
</dbReference>
<dbReference type="InterPro" id="IPR006094">
    <property type="entry name" value="Oxid_FAD_bind_N"/>
</dbReference>
<evidence type="ECO:0000256" key="1">
    <source>
        <dbReference type="ARBA" id="ARBA00008000"/>
    </source>
</evidence>
<protein>
    <recommendedName>
        <fullName evidence="3">FAD-binding PCMH-type domain-containing protein</fullName>
    </recommendedName>
</protein>
<evidence type="ECO:0000259" key="3">
    <source>
        <dbReference type="PROSITE" id="PS51387"/>
    </source>
</evidence>
<proteinExistence type="inferred from homology"/>
<evidence type="ECO:0000313" key="4">
    <source>
        <dbReference type="EMBL" id="GIL46053.1"/>
    </source>
</evidence>
<dbReference type="Gene3D" id="3.30.465.10">
    <property type="match status" value="1"/>
</dbReference>
<dbReference type="AlphaFoldDB" id="A0A8J4AQW4"/>
<comment type="similarity">
    <text evidence="1">Belongs to the FAD-binding oxidoreductase/transferase type 4 family.</text>
</comment>
<name>A0A8J4AQW4_9CHLO</name>
<dbReference type="GO" id="GO:0008720">
    <property type="term" value="F:D-lactate dehydrogenase (NAD+) activity"/>
    <property type="evidence" value="ECO:0007669"/>
    <property type="project" value="TreeGrafter"/>
</dbReference>
<dbReference type="Pfam" id="PF01565">
    <property type="entry name" value="FAD_binding_4"/>
    <property type="match status" value="1"/>
</dbReference>
<reference evidence="4" key="1">
    <citation type="journal article" date="2021" name="Proc. Natl. Acad. Sci. U.S.A.">
        <title>Three genomes in the algal genus Volvox reveal the fate of a haploid sex-determining region after a transition to homothallism.</title>
        <authorList>
            <person name="Yamamoto K."/>
            <person name="Hamaji T."/>
            <person name="Kawai-Toyooka H."/>
            <person name="Matsuzaki R."/>
            <person name="Takahashi F."/>
            <person name="Nishimura Y."/>
            <person name="Kawachi M."/>
            <person name="Noguchi H."/>
            <person name="Minakuchi Y."/>
            <person name="Umen J.G."/>
            <person name="Toyoda A."/>
            <person name="Nozaki H."/>
        </authorList>
    </citation>
    <scope>NUCLEOTIDE SEQUENCE</scope>
    <source>
        <strain evidence="4">NIES-3780</strain>
    </source>
</reference>
<feature type="compositionally biased region" description="Low complexity" evidence="2">
    <location>
        <begin position="146"/>
        <end position="156"/>
    </location>
</feature>
<sequence length="397" mass="41665">MQPELLLCSTLQLFVKRCLNSRCPSGDAATVAAGLRCLQLRGRCVSYPLHGAPAAARDGPTSSNEFRDYFRFTERWDERSDGRPQGRANYVPLAAADPSTSGRPDRLSLRDYPTSVGTATTTTAATSMAGPREPLLARRLFGTHPAAGKSGAGSSAPQDGTPPRRQPSAALRNRLAALLPGRVSAARDTLMQHGTDESYHESLPPDLVVFPESTEEVAAVVAACAAERTPVVPYGAGTSIEGHVGALYGGVCLDLGRMNQVLSVAPEDMDCRVQAGVTRQQLNDHLRDSGLFFPVDPGADATLGGMAATRASGTNAVRYGTMRDVVMGLTAVLADGRVVRTGRRCRKSSAGYDLTGLLVGSEGSLAIITEVALRLHPLPEAVAAAVVTFPTQAGAEG</sequence>
<dbReference type="InterPro" id="IPR016169">
    <property type="entry name" value="FAD-bd_PCMH_sub2"/>
</dbReference>
<gene>
    <name evidence="4" type="ORF">Vafri_3137</name>
</gene>
<organism evidence="4 5">
    <name type="scientific">Volvox africanus</name>
    <dbReference type="NCBI Taxonomy" id="51714"/>
    <lineage>
        <taxon>Eukaryota</taxon>
        <taxon>Viridiplantae</taxon>
        <taxon>Chlorophyta</taxon>
        <taxon>core chlorophytes</taxon>
        <taxon>Chlorophyceae</taxon>
        <taxon>CS clade</taxon>
        <taxon>Chlamydomonadales</taxon>
        <taxon>Volvocaceae</taxon>
        <taxon>Volvox</taxon>
    </lineage>
</organism>
<feature type="region of interest" description="Disordered" evidence="2">
    <location>
        <begin position="78"/>
        <end position="130"/>
    </location>
</feature>
<dbReference type="PANTHER" id="PTHR11748">
    <property type="entry name" value="D-LACTATE DEHYDROGENASE"/>
    <property type="match status" value="1"/>
</dbReference>
<dbReference type="GO" id="GO:0071949">
    <property type="term" value="F:FAD binding"/>
    <property type="evidence" value="ECO:0007669"/>
    <property type="project" value="InterPro"/>
</dbReference>
<dbReference type="GO" id="GO:1903457">
    <property type="term" value="P:lactate catabolic process"/>
    <property type="evidence" value="ECO:0007669"/>
    <property type="project" value="TreeGrafter"/>
</dbReference>
<feature type="domain" description="FAD-binding PCMH-type" evidence="3">
    <location>
        <begin position="201"/>
        <end position="378"/>
    </location>
</feature>
<dbReference type="EMBL" id="BNCO01000003">
    <property type="protein sequence ID" value="GIL46053.1"/>
    <property type="molecule type" value="Genomic_DNA"/>
</dbReference>
<dbReference type="InterPro" id="IPR016166">
    <property type="entry name" value="FAD-bd_PCMH"/>
</dbReference>
<dbReference type="GO" id="GO:0004458">
    <property type="term" value="F:D-lactate dehydrogenase (cytochrome) activity"/>
    <property type="evidence" value="ECO:0007669"/>
    <property type="project" value="TreeGrafter"/>
</dbReference>
<feature type="non-terminal residue" evidence="4">
    <location>
        <position position="397"/>
    </location>
</feature>
<evidence type="ECO:0000313" key="5">
    <source>
        <dbReference type="Proteomes" id="UP000747399"/>
    </source>
</evidence>
<dbReference type="InterPro" id="IPR036318">
    <property type="entry name" value="FAD-bd_PCMH-like_sf"/>
</dbReference>